<protein>
    <submittedName>
        <fullName evidence="2">Uncharacterized protein</fullName>
    </submittedName>
</protein>
<evidence type="ECO:0000313" key="1">
    <source>
        <dbReference type="Proteomes" id="UP000887574"/>
    </source>
</evidence>
<dbReference type="AlphaFoldDB" id="A0A915CT57"/>
<reference evidence="2" key="1">
    <citation type="submission" date="2022-11" db="UniProtKB">
        <authorList>
            <consortium name="WormBaseParasite"/>
        </authorList>
    </citation>
    <scope>IDENTIFICATION</scope>
</reference>
<organism evidence="1 2">
    <name type="scientific">Ditylenchus dipsaci</name>
    <dbReference type="NCBI Taxonomy" id="166011"/>
    <lineage>
        <taxon>Eukaryota</taxon>
        <taxon>Metazoa</taxon>
        <taxon>Ecdysozoa</taxon>
        <taxon>Nematoda</taxon>
        <taxon>Chromadorea</taxon>
        <taxon>Rhabditida</taxon>
        <taxon>Tylenchina</taxon>
        <taxon>Tylenchomorpha</taxon>
        <taxon>Sphaerularioidea</taxon>
        <taxon>Anguinidae</taxon>
        <taxon>Anguininae</taxon>
        <taxon>Ditylenchus</taxon>
    </lineage>
</organism>
<name>A0A915CT57_9BILA</name>
<dbReference type="Proteomes" id="UP000887574">
    <property type="component" value="Unplaced"/>
</dbReference>
<sequence length="175" mass="19918">MTVKLEIDPNISPSKSVNQKEYKLLSTSESVDGISKYSDHTIQIETTLSPEGSLNPFLVRAAHKHAEVSKQQFLGSNRGRCCALLMEDRTAETNDNFVMACVDENTVLVSDEWPAHKLLKNHLANNYDYYLTSHNMVKHKETLLILLCQIILSLESIQISRRKSMHILTQNEIYV</sequence>
<dbReference type="WBParaSite" id="jg11962">
    <property type="protein sequence ID" value="jg11962"/>
    <property type="gene ID" value="jg11962"/>
</dbReference>
<keyword evidence="1" id="KW-1185">Reference proteome</keyword>
<proteinExistence type="predicted"/>
<accession>A0A915CT57</accession>
<evidence type="ECO:0000313" key="2">
    <source>
        <dbReference type="WBParaSite" id="jg11962"/>
    </source>
</evidence>